<dbReference type="EMBL" id="JAPFFF010000042">
    <property type="protein sequence ID" value="KAK8841122.1"/>
    <property type="molecule type" value="Genomic_DNA"/>
</dbReference>
<dbReference type="InterPro" id="IPR008937">
    <property type="entry name" value="Ras-like_GEF"/>
</dbReference>
<evidence type="ECO:0000313" key="5">
    <source>
        <dbReference type="EMBL" id="KAK8841122.1"/>
    </source>
</evidence>
<dbReference type="PANTHER" id="PTHR23113">
    <property type="entry name" value="GUANINE NUCLEOTIDE EXCHANGE FACTOR"/>
    <property type="match status" value="1"/>
</dbReference>
<gene>
    <name evidence="5" type="ORF">M9Y10_027322</name>
</gene>
<comment type="caution">
    <text evidence="5">The sequence shown here is derived from an EMBL/GenBank/DDBJ whole genome shotgun (WGS) entry which is preliminary data.</text>
</comment>
<dbReference type="Proteomes" id="UP001470230">
    <property type="component" value="Unassembled WGS sequence"/>
</dbReference>
<dbReference type="PROSITE" id="PS50212">
    <property type="entry name" value="RASGEF_NTER"/>
    <property type="match status" value="1"/>
</dbReference>
<feature type="domain" description="Ras-GEF" evidence="3">
    <location>
        <begin position="370"/>
        <end position="586"/>
    </location>
</feature>
<dbReference type="Pfam" id="PF00618">
    <property type="entry name" value="RasGEF_N"/>
    <property type="match status" value="1"/>
</dbReference>
<evidence type="ECO:0008006" key="7">
    <source>
        <dbReference type="Google" id="ProtNLM"/>
    </source>
</evidence>
<evidence type="ECO:0000256" key="2">
    <source>
        <dbReference type="PROSITE-ProRule" id="PRU00168"/>
    </source>
</evidence>
<dbReference type="SUPFAM" id="SSF48366">
    <property type="entry name" value="Ras GEF"/>
    <property type="match status" value="1"/>
</dbReference>
<dbReference type="InterPro" id="IPR036964">
    <property type="entry name" value="RASGEF_cat_dom_sf"/>
</dbReference>
<proteinExistence type="predicted"/>
<feature type="domain" description="N-terminal Ras-GEF" evidence="4">
    <location>
        <begin position="201"/>
        <end position="338"/>
    </location>
</feature>
<dbReference type="Gene3D" id="1.20.870.10">
    <property type="entry name" value="Son of sevenless (SoS) protein Chain: S domain 1"/>
    <property type="match status" value="1"/>
</dbReference>
<dbReference type="Pfam" id="PF00617">
    <property type="entry name" value="RasGEF"/>
    <property type="match status" value="1"/>
</dbReference>
<dbReference type="PROSITE" id="PS50009">
    <property type="entry name" value="RASGEF_CAT"/>
    <property type="match status" value="1"/>
</dbReference>
<dbReference type="InterPro" id="IPR001895">
    <property type="entry name" value="RASGEF_cat_dom"/>
</dbReference>
<dbReference type="PANTHER" id="PTHR23113:SF365">
    <property type="entry name" value="RAS-GEF DOMAIN-CONTAINING PROTEIN"/>
    <property type="match status" value="1"/>
</dbReference>
<dbReference type="InterPro" id="IPR000651">
    <property type="entry name" value="Ras-like_Gua-exchang_fac_N"/>
</dbReference>
<evidence type="ECO:0000259" key="4">
    <source>
        <dbReference type="PROSITE" id="PS50212"/>
    </source>
</evidence>
<accession>A0ABR2H5T8</accession>
<evidence type="ECO:0000256" key="1">
    <source>
        <dbReference type="ARBA" id="ARBA00022658"/>
    </source>
</evidence>
<dbReference type="SMART" id="SM00147">
    <property type="entry name" value="RasGEF"/>
    <property type="match status" value="1"/>
</dbReference>
<keyword evidence="1 2" id="KW-0344">Guanine-nucleotide releasing factor</keyword>
<keyword evidence="6" id="KW-1185">Reference proteome</keyword>
<reference evidence="5 6" key="1">
    <citation type="submission" date="2024-04" db="EMBL/GenBank/DDBJ databases">
        <title>Tritrichomonas musculus Genome.</title>
        <authorList>
            <person name="Alves-Ferreira E."/>
            <person name="Grigg M."/>
            <person name="Lorenzi H."/>
            <person name="Galac M."/>
        </authorList>
    </citation>
    <scope>NUCLEOTIDE SEQUENCE [LARGE SCALE GENOMIC DNA]</scope>
    <source>
        <strain evidence="5 6">EAF2021</strain>
    </source>
</reference>
<organism evidence="5 6">
    <name type="scientific">Tritrichomonas musculus</name>
    <dbReference type="NCBI Taxonomy" id="1915356"/>
    <lineage>
        <taxon>Eukaryota</taxon>
        <taxon>Metamonada</taxon>
        <taxon>Parabasalia</taxon>
        <taxon>Tritrichomonadida</taxon>
        <taxon>Tritrichomonadidae</taxon>
        <taxon>Tritrichomonas</taxon>
    </lineage>
</organism>
<protein>
    <recommendedName>
        <fullName evidence="7">RasGEF domain containing protein</fullName>
    </recommendedName>
</protein>
<name>A0ABR2H5T8_9EUKA</name>
<sequence length="586" mass="67775">MSSFASSNNDSYHGSFTPPIIKPPLPISSEYEMMSEFYNHNQVDRSTWHERAMEECPEVLQYRERVNPIARAAKFASLFLPPNRLIDQEVLLSIISQHLRTLALVDTESALHDEWDGPYDIPSQLLKSQLTFLVQRGIFHAEQFWRLSPGHSNLPEKERQKQFDAIISQIIGPPVIPIPISDSPIEQESFLDERFAVRSPENNALCSASFNQLIMLLTVNKDTTEIPPLVDDNTIDDLATAFCLTYNSFVKSINLLSKLRERFQMAFKNDDKVMADLTFDFFKKWVTESGSEIEQSTLEAIKRFYNEELKEHFPDQTDDIFVQSDKNESLIDFSKAPPVDLSQGKNTKKGYNLWTDGNFWIGNFKIEDINPIEIARQMTYWSCVRFYALRRTEFIDCAWDKPRLRHRAPNIVSLLNHEVMLSKWVQSSIETENSFFGFIMQVIKCLYELQNFNDTYGLFSGIFNLGGELQNELSNSLDKKMKSFYNDLTDKYNEVGTYQSIRKEYDNALNSDKPTLPYLRVSCSSVYAVSQIESITENGLINLYKALRPYRFIMEVDKCKAKKYSFLPIKQIQQKLDNLPIAGNNE</sequence>
<dbReference type="InterPro" id="IPR023578">
    <property type="entry name" value="Ras_GEF_dom_sf"/>
</dbReference>
<evidence type="ECO:0000313" key="6">
    <source>
        <dbReference type="Proteomes" id="UP001470230"/>
    </source>
</evidence>
<evidence type="ECO:0000259" key="3">
    <source>
        <dbReference type="PROSITE" id="PS50009"/>
    </source>
</evidence>
<dbReference type="Gene3D" id="1.10.840.10">
    <property type="entry name" value="Ras guanine-nucleotide exchange factors catalytic domain"/>
    <property type="match status" value="1"/>
</dbReference>